<dbReference type="Proteomes" id="UP000182715">
    <property type="component" value="Unassembled WGS sequence"/>
</dbReference>
<organism evidence="2 3">
    <name type="scientific">Neisseria meningitidis serogroup B</name>
    <dbReference type="NCBI Taxonomy" id="491"/>
    <lineage>
        <taxon>Bacteria</taxon>
        <taxon>Pseudomonadati</taxon>
        <taxon>Pseudomonadota</taxon>
        <taxon>Betaproteobacteria</taxon>
        <taxon>Neisseriales</taxon>
        <taxon>Neisseriaceae</taxon>
        <taxon>Neisseria</taxon>
    </lineage>
</organism>
<evidence type="ECO:0000313" key="3">
    <source>
        <dbReference type="Proteomes" id="UP000182715"/>
    </source>
</evidence>
<accession>A0A0H5QUJ9</accession>
<feature type="region of interest" description="Disordered" evidence="1">
    <location>
        <begin position="1"/>
        <end position="30"/>
    </location>
</feature>
<name>A0A0H5QUJ9_NEIMI</name>
<dbReference type="EMBL" id="CVTF01000065">
    <property type="protein sequence ID" value="CRY99318.1"/>
    <property type="molecule type" value="Genomic_DNA"/>
</dbReference>
<evidence type="ECO:0000313" key="2">
    <source>
        <dbReference type="EMBL" id="CRY99318.1"/>
    </source>
</evidence>
<proteinExistence type="predicted"/>
<protein>
    <submittedName>
        <fullName evidence="2">Uncharacterized protein</fullName>
    </submittedName>
</protein>
<reference evidence="2 3" key="1">
    <citation type="submission" date="2014-11" db="EMBL/GenBank/DDBJ databases">
        <authorList>
            <person name="Diene M.Seydina."/>
        </authorList>
    </citation>
    <scope>NUCLEOTIDE SEQUENCE [LARGE SCALE GENOMIC DNA]</scope>
    <source>
        <strain evidence="2 3">Neisseria meningitidis CHUV</strain>
    </source>
</reference>
<sequence length="55" mass="6426">MTQQMPPLPLQRKTDPNYTETVFPPLDRPQTFKKLPLPNLKCRLKDFSDGILRSL</sequence>
<dbReference type="AlphaFoldDB" id="A0A0H5QUJ9"/>
<evidence type="ECO:0000256" key="1">
    <source>
        <dbReference type="SAM" id="MobiDB-lite"/>
    </source>
</evidence>